<comment type="caution">
    <text evidence="1">The sequence shown here is derived from an EMBL/GenBank/DDBJ whole genome shotgun (WGS) entry which is preliminary data.</text>
</comment>
<accession>S8BKN6</accession>
<keyword evidence="2" id="KW-1185">Reference proteome</keyword>
<gene>
    <name evidence="1" type="ORF">H072_6242</name>
</gene>
<proteinExistence type="predicted"/>
<dbReference type="Proteomes" id="UP000015100">
    <property type="component" value="Unassembled WGS sequence"/>
</dbReference>
<dbReference type="HOGENOM" id="CLU_362090_0_0_1"/>
<evidence type="ECO:0008006" key="3">
    <source>
        <dbReference type="Google" id="ProtNLM"/>
    </source>
</evidence>
<evidence type="ECO:0000313" key="2">
    <source>
        <dbReference type="Proteomes" id="UP000015100"/>
    </source>
</evidence>
<organism evidence="1 2">
    <name type="scientific">Dactylellina haptotyla (strain CBS 200.50)</name>
    <name type="common">Nematode-trapping fungus</name>
    <name type="synonym">Monacrosporium haptotylum</name>
    <dbReference type="NCBI Taxonomy" id="1284197"/>
    <lineage>
        <taxon>Eukaryota</taxon>
        <taxon>Fungi</taxon>
        <taxon>Dikarya</taxon>
        <taxon>Ascomycota</taxon>
        <taxon>Pezizomycotina</taxon>
        <taxon>Orbiliomycetes</taxon>
        <taxon>Orbiliales</taxon>
        <taxon>Orbiliaceae</taxon>
        <taxon>Dactylellina</taxon>
    </lineage>
</organism>
<sequence>MDPLSISASIAGLIGLAAGLVKLAQGIRATLKDDVAQLVYTVSVDVELFNGALSHIKAWTDDNGYDEKHRKTVLNMLPFINSSTTAIRKIGENLMALEIVAKKRGIRKLYSAASLDEKLKALEAARRDLECVKSNLLLALSARGQDNVSNSLHEITKKLDEISIAISKPGDGVARLDEYIIPQSFDTWLESFATNSSTKTELQAYKMKKARQQALQVTGDSIDAHADKIYVKVDNLKDQNGDLVSETLCLDKNTEISDALAQLRNRGKFIIDIEYDHEANGERIVGYENISGFQTTDGKHKFGSLEMNNEPVVIQVTTGLSCYDLKFGLRINENERLIDFYDEFLDQSRASPRQLDIESTEEHSTGLIVRGRDMERVLIRLNRTSRLTEDGLHTEIQDFGEFPLQKVSDFKTKMPAAMVQKGGYFFPMFQREAVGIGFEEPSHNPQSRMEEILAIKVFIGSVNAVTKKPPSSLSETVEQDFIIAPKQGRLDGVKIGEGVLQQFVAMPLGWDYTIEKQVTNSEFIGGIQLQIAPKYRTDVRFFDAYNFSKSMETPDECLDMFKTPRELDLQKLFMDISSYFDHEIKDSNRVHETYLTQLPNGKSINYTVGTDHFRIRFVHEMETHRDEIVQSSAGDPLVIHPIDSISFTIKIQTIGGAWSDEVYAMSFSPFCHLNDFMRTIRQEFIYPGGYNIYSIRINDRLAADDPESLQSEQIYVPLSDVFPDGGVVCIIPPFPFPSSYTWSQYPRSACRFCLLRKIRVRILLVPKVTRFD</sequence>
<name>S8BKN6_DACHA</name>
<evidence type="ECO:0000313" key="1">
    <source>
        <dbReference type="EMBL" id="EPS39943.1"/>
    </source>
</evidence>
<reference evidence="2" key="2">
    <citation type="submission" date="2013-04" db="EMBL/GenBank/DDBJ databases">
        <title>Genomic mechanisms accounting for the adaptation to parasitism in nematode-trapping fungi.</title>
        <authorList>
            <person name="Ahren D.G."/>
        </authorList>
    </citation>
    <scope>NUCLEOTIDE SEQUENCE [LARGE SCALE GENOMIC DNA]</scope>
    <source>
        <strain evidence="2">CBS 200.50</strain>
    </source>
</reference>
<dbReference type="OrthoDB" id="5321760at2759"/>
<dbReference type="STRING" id="1284197.S8BKN6"/>
<dbReference type="AlphaFoldDB" id="S8BKN6"/>
<reference evidence="1 2" key="1">
    <citation type="journal article" date="2013" name="PLoS Genet.">
        <title>Genomic mechanisms accounting for the adaptation to parasitism in nematode-trapping fungi.</title>
        <authorList>
            <person name="Meerupati T."/>
            <person name="Andersson K.M."/>
            <person name="Friman E."/>
            <person name="Kumar D."/>
            <person name="Tunlid A."/>
            <person name="Ahren D."/>
        </authorList>
    </citation>
    <scope>NUCLEOTIDE SEQUENCE [LARGE SCALE GENOMIC DNA]</scope>
    <source>
        <strain evidence="1 2">CBS 200.50</strain>
    </source>
</reference>
<dbReference type="eggNOG" id="ENOG502S18D">
    <property type="taxonomic scope" value="Eukaryota"/>
</dbReference>
<protein>
    <recommendedName>
        <fullName evidence="3">Fungal N-terminal domain-containing protein</fullName>
    </recommendedName>
</protein>
<dbReference type="EMBL" id="AQGS01000443">
    <property type="protein sequence ID" value="EPS39943.1"/>
    <property type="molecule type" value="Genomic_DNA"/>
</dbReference>